<dbReference type="AlphaFoldDB" id="A0A7W3MZX9"/>
<keyword evidence="5" id="KW-0560">Oxidoreductase</keyword>
<dbReference type="Proteomes" id="UP000539313">
    <property type="component" value="Unassembled WGS sequence"/>
</dbReference>
<evidence type="ECO:0000313" key="7">
    <source>
        <dbReference type="EMBL" id="MBA9004983.1"/>
    </source>
</evidence>
<keyword evidence="4" id="KW-0862">Zinc</keyword>
<dbReference type="PANTHER" id="PTHR43350:SF19">
    <property type="entry name" value="D-GULOSIDE 3-DEHYDROGENASE"/>
    <property type="match status" value="1"/>
</dbReference>
<reference evidence="7 8" key="1">
    <citation type="submission" date="2020-08" db="EMBL/GenBank/DDBJ databases">
        <title>Sequencing the genomes of 1000 actinobacteria strains.</title>
        <authorList>
            <person name="Klenk H.-P."/>
        </authorList>
    </citation>
    <scope>NUCLEOTIDE SEQUENCE [LARGE SCALE GENOMIC DNA]</scope>
    <source>
        <strain evidence="7 8">DSM 45823</strain>
    </source>
</reference>
<gene>
    <name evidence="7" type="ORF">HNR21_003865</name>
</gene>
<evidence type="ECO:0000256" key="3">
    <source>
        <dbReference type="ARBA" id="ARBA00022723"/>
    </source>
</evidence>
<keyword evidence="3" id="KW-0479">Metal-binding</keyword>
<organism evidence="7 8">
    <name type="scientific">Thermomonospora cellulosilytica</name>
    <dbReference type="NCBI Taxonomy" id="1411118"/>
    <lineage>
        <taxon>Bacteria</taxon>
        <taxon>Bacillati</taxon>
        <taxon>Actinomycetota</taxon>
        <taxon>Actinomycetes</taxon>
        <taxon>Streptosporangiales</taxon>
        <taxon>Thermomonosporaceae</taxon>
        <taxon>Thermomonospora</taxon>
    </lineage>
</organism>
<evidence type="ECO:0000259" key="6">
    <source>
        <dbReference type="Pfam" id="PF00107"/>
    </source>
</evidence>
<evidence type="ECO:0000256" key="4">
    <source>
        <dbReference type="ARBA" id="ARBA00022833"/>
    </source>
</evidence>
<dbReference type="SUPFAM" id="SSF51735">
    <property type="entry name" value="NAD(P)-binding Rossmann-fold domains"/>
    <property type="match status" value="1"/>
</dbReference>
<accession>A0A7W3MZX9</accession>
<dbReference type="GO" id="GO:0046872">
    <property type="term" value="F:metal ion binding"/>
    <property type="evidence" value="ECO:0007669"/>
    <property type="project" value="UniProtKB-KW"/>
</dbReference>
<evidence type="ECO:0000313" key="8">
    <source>
        <dbReference type="Proteomes" id="UP000539313"/>
    </source>
</evidence>
<dbReference type="Pfam" id="PF00107">
    <property type="entry name" value="ADH_zinc_N"/>
    <property type="match status" value="1"/>
</dbReference>
<comment type="cofactor">
    <cofactor evidence="1">
        <name>Zn(2+)</name>
        <dbReference type="ChEBI" id="CHEBI:29105"/>
    </cofactor>
</comment>
<comment type="caution">
    <text evidence="7">The sequence shown here is derived from an EMBL/GenBank/DDBJ whole genome shotgun (WGS) entry which is preliminary data.</text>
</comment>
<name>A0A7W3MZX9_9ACTN</name>
<evidence type="ECO:0000256" key="1">
    <source>
        <dbReference type="ARBA" id="ARBA00001947"/>
    </source>
</evidence>
<proteinExistence type="inferred from homology"/>
<comment type="similarity">
    <text evidence="2">Belongs to the zinc-containing alcohol dehydrogenase family.</text>
</comment>
<protein>
    <submittedName>
        <fullName evidence="7">Threonine dehydrogenase-like Zn-dependent dehydrogenase</fullName>
    </submittedName>
</protein>
<dbReference type="Gene3D" id="3.90.180.10">
    <property type="entry name" value="Medium-chain alcohol dehydrogenases, catalytic domain"/>
    <property type="match status" value="1"/>
</dbReference>
<dbReference type="InterPro" id="IPR036291">
    <property type="entry name" value="NAD(P)-bd_dom_sf"/>
</dbReference>
<sequence length="379" mass="40992">MAEVRTLHVIDVGKVVIADEEDRPVPDGGFRVETLYSGLSAGTELSYVKGTNPYLSSSWDPVLGLFRPDRAAAGYPVTRMGYMEVARVTDTRTGAVAPGQILAMAYGHRTAYTAHWADDRFVPLPDDLDPMLGIYVAHMGPICANGLLHAAADLCGTDVRTLGDGVRGRRVVVTGAGVVGLLTALFARRHGAAEVVVVDRTPERLDRAARLGLDVLDMDAADPALKVKTRWRHAHQDRGADVVFQCRGRPESLHLALRMLRPRGTVVDLAFYQDGADGLRLGEEFHHNALSIRCSQIGRVPRGLDHVWSRERLSAETIDLLRHHGDAIRGHLVTDVLPFDDAPAFVADLAARRRHTLQAVFDMAGDMAGDGAGDGAGPA</sequence>
<evidence type="ECO:0000256" key="2">
    <source>
        <dbReference type="ARBA" id="ARBA00008072"/>
    </source>
</evidence>
<dbReference type="Gene3D" id="3.40.50.720">
    <property type="entry name" value="NAD(P)-binding Rossmann-like Domain"/>
    <property type="match status" value="1"/>
</dbReference>
<dbReference type="GO" id="GO:0016491">
    <property type="term" value="F:oxidoreductase activity"/>
    <property type="evidence" value="ECO:0007669"/>
    <property type="project" value="UniProtKB-KW"/>
</dbReference>
<dbReference type="PANTHER" id="PTHR43350">
    <property type="entry name" value="NAD-DEPENDENT ALCOHOL DEHYDROGENASE"/>
    <property type="match status" value="1"/>
</dbReference>
<dbReference type="InterPro" id="IPR013149">
    <property type="entry name" value="ADH-like_C"/>
</dbReference>
<feature type="domain" description="Alcohol dehydrogenase-like C-terminal" evidence="6">
    <location>
        <begin position="179"/>
        <end position="297"/>
    </location>
</feature>
<dbReference type="RefSeq" id="WP_182706286.1">
    <property type="nucleotide sequence ID" value="NZ_JACJII010000001.1"/>
</dbReference>
<evidence type="ECO:0000256" key="5">
    <source>
        <dbReference type="ARBA" id="ARBA00023002"/>
    </source>
</evidence>
<dbReference type="CDD" id="cd08255">
    <property type="entry name" value="2-desacetyl-2-hydroxyethyl_bacteriochlorophyllide_like"/>
    <property type="match status" value="1"/>
</dbReference>
<keyword evidence="8" id="KW-1185">Reference proteome</keyword>
<dbReference type="EMBL" id="JACJII010000001">
    <property type="protein sequence ID" value="MBA9004983.1"/>
    <property type="molecule type" value="Genomic_DNA"/>
</dbReference>